<feature type="compositionally biased region" description="Low complexity" evidence="2">
    <location>
        <begin position="270"/>
        <end position="287"/>
    </location>
</feature>
<feature type="region of interest" description="Disordered" evidence="2">
    <location>
        <begin position="205"/>
        <end position="298"/>
    </location>
</feature>
<evidence type="ECO:0000313" key="3">
    <source>
        <dbReference type="EMBL" id="CAE7230610.1"/>
    </source>
</evidence>
<accession>A0A812KUX6</accession>
<keyword evidence="1" id="KW-0175">Coiled coil</keyword>
<evidence type="ECO:0000256" key="2">
    <source>
        <dbReference type="SAM" id="MobiDB-lite"/>
    </source>
</evidence>
<evidence type="ECO:0000256" key="1">
    <source>
        <dbReference type="SAM" id="Coils"/>
    </source>
</evidence>
<keyword evidence="4" id="KW-1185">Reference proteome</keyword>
<protein>
    <submittedName>
        <fullName evidence="3">Uncharacterized protein</fullName>
    </submittedName>
</protein>
<feature type="compositionally biased region" description="Basic and acidic residues" evidence="2">
    <location>
        <begin position="221"/>
        <end position="231"/>
    </location>
</feature>
<dbReference type="AlphaFoldDB" id="A0A812KUX6"/>
<feature type="compositionally biased region" description="Basic and acidic residues" evidence="2">
    <location>
        <begin position="258"/>
        <end position="269"/>
    </location>
</feature>
<sequence length="352" mass="39212">ERLYQSQQQVLTLEAEKEQNGAEQLRMNALLSQLQEKHEHCQNAEAKLEVEKDARATEKLQSSQLIRDLEEELVLSLKQVMNLEAEKEQICAEQLRMNALLSQLQEKHEHGQNAEANLKVEKEARAAEKLQSSQLISELEAGLDLSLKHVRMLRAEKEQICEEKLRMNAVLSQLQEKLEACHVELQTKKIKPRLVKEVVCHVGLAPHPGHGQHEPSLQKGEAQHREAHSAGEHPQAACAKQEVAEVASSEPEVGPKLSLRESAQEEAQRPHASAKSSRSKPKANPSATGNESSDRPTLTEQVLKLYIAKHGDTPTKPGQLVAFGSHNGMPVSFIDARDLLVRLPQTGKLVLF</sequence>
<comment type="caution">
    <text evidence="3">The sequence shown here is derived from an EMBL/GenBank/DDBJ whole genome shotgun (WGS) entry which is preliminary data.</text>
</comment>
<name>A0A812KUX6_SYMPI</name>
<organism evidence="3 4">
    <name type="scientific">Symbiodinium pilosum</name>
    <name type="common">Dinoflagellate</name>
    <dbReference type="NCBI Taxonomy" id="2952"/>
    <lineage>
        <taxon>Eukaryota</taxon>
        <taxon>Sar</taxon>
        <taxon>Alveolata</taxon>
        <taxon>Dinophyceae</taxon>
        <taxon>Suessiales</taxon>
        <taxon>Symbiodiniaceae</taxon>
        <taxon>Symbiodinium</taxon>
    </lineage>
</organism>
<gene>
    <name evidence="3" type="ORF">SPIL2461_LOCUS3484</name>
</gene>
<feature type="coiled-coil region" evidence="1">
    <location>
        <begin position="27"/>
        <end position="86"/>
    </location>
</feature>
<feature type="non-terminal residue" evidence="3">
    <location>
        <position position="1"/>
    </location>
</feature>
<reference evidence="3" key="1">
    <citation type="submission" date="2021-02" db="EMBL/GenBank/DDBJ databases">
        <authorList>
            <person name="Dougan E. K."/>
            <person name="Rhodes N."/>
            <person name="Thang M."/>
            <person name="Chan C."/>
        </authorList>
    </citation>
    <scope>NUCLEOTIDE SEQUENCE</scope>
</reference>
<dbReference type="Proteomes" id="UP000649617">
    <property type="component" value="Unassembled WGS sequence"/>
</dbReference>
<evidence type="ECO:0000313" key="4">
    <source>
        <dbReference type="Proteomes" id="UP000649617"/>
    </source>
</evidence>
<proteinExistence type="predicted"/>
<feature type="compositionally biased region" description="Polar residues" evidence="2">
    <location>
        <begin position="288"/>
        <end position="298"/>
    </location>
</feature>
<dbReference type="EMBL" id="CAJNIZ010004247">
    <property type="protein sequence ID" value="CAE7230610.1"/>
    <property type="molecule type" value="Genomic_DNA"/>
</dbReference>